<reference evidence="3" key="1">
    <citation type="journal article" date="2023" name="G3 (Bethesda)">
        <title>A reference genome for the long-term kleptoplast-retaining sea slug Elysia crispata morphotype clarki.</title>
        <authorList>
            <person name="Eastman K.E."/>
            <person name="Pendleton A.L."/>
            <person name="Shaikh M.A."/>
            <person name="Suttiyut T."/>
            <person name="Ogas R."/>
            <person name="Tomko P."/>
            <person name="Gavelis G."/>
            <person name="Widhalm J.R."/>
            <person name="Wisecaver J.H."/>
        </authorList>
    </citation>
    <scope>NUCLEOTIDE SEQUENCE</scope>
    <source>
        <strain evidence="3">ECLA1</strain>
    </source>
</reference>
<dbReference type="AlphaFoldDB" id="A0AAE1E9H7"/>
<dbReference type="Proteomes" id="UP001283361">
    <property type="component" value="Unassembled WGS sequence"/>
</dbReference>
<organism evidence="3 4">
    <name type="scientific">Elysia crispata</name>
    <name type="common">lettuce slug</name>
    <dbReference type="NCBI Taxonomy" id="231223"/>
    <lineage>
        <taxon>Eukaryota</taxon>
        <taxon>Metazoa</taxon>
        <taxon>Spiralia</taxon>
        <taxon>Lophotrochozoa</taxon>
        <taxon>Mollusca</taxon>
        <taxon>Gastropoda</taxon>
        <taxon>Heterobranchia</taxon>
        <taxon>Euthyneura</taxon>
        <taxon>Panpulmonata</taxon>
        <taxon>Sacoglossa</taxon>
        <taxon>Placobranchoidea</taxon>
        <taxon>Plakobranchidae</taxon>
        <taxon>Elysia</taxon>
    </lineage>
</organism>
<accession>A0AAE1E9H7</accession>
<feature type="transmembrane region" description="Helical" evidence="2">
    <location>
        <begin position="299"/>
        <end position="321"/>
    </location>
</feature>
<evidence type="ECO:0000313" key="4">
    <source>
        <dbReference type="Proteomes" id="UP001283361"/>
    </source>
</evidence>
<keyword evidence="2" id="KW-0472">Membrane</keyword>
<dbReference type="GO" id="GO:0016020">
    <property type="term" value="C:membrane"/>
    <property type="evidence" value="ECO:0007669"/>
    <property type="project" value="TreeGrafter"/>
</dbReference>
<keyword evidence="4" id="KW-1185">Reference proteome</keyword>
<dbReference type="PANTHER" id="PTHR12242">
    <property type="entry name" value="OS02G0130600 PROTEIN-RELATED"/>
    <property type="match status" value="1"/>
</dbReference>
<evidence type="ECO:0000313" key="3">
    <source>
        <dbReference type="EMBL" id="KAK3797863.1"/>
    </source>
</evidence>
<dbReference type="EMBL" id="JAWDGP010000740">
    <property type="protein sequence ID" value="KAK3797863.1"/>
    <property type="molecule type" value="Genomic_DNA"/>
</dbReference>
<proteinExistence type="predicted"/>
<evidence type="ECO:0000256" key="2">
    <source>
        <dbReference type="SAM" id="Phobius"/>
    </source>
</evidence>
<keyword evidence="2" id="KW-1133">Transmembrane helix</keyword>
<feature type="compositionally biased region" description="Polar residues" evidence="1">
    <location>
        <begin position="164"/>
        <end position="174"/>
    </location>
</feature>
<comment type="caution">
    <text evidence="3">The sequence shown here is derived from an EMBL/GenBank/DDBJ whole genome shotgun (WGS) entry which is preliminary data.</text>
</comment>
<dbReference type="PANTHER" id="PTHR12242:SF1">
    <property type="entry name" value="MYND-TYPE DOMAIN-CONTAINING PROTEIN"/>
    <property type="match status" value="1"/>
</dbReference>
<evidence type="ECO:0000256" key="1">
    <source>
        <dbReference type="SAM" id="MobiDB-lite"/>
    </source>
</evidence>
<feature type="transmembrane region" description="Helical" evidence="2">
    <location>
        <begin position="195"/>
        <end position="218"/>
    </location>
</feature>
<evidence type="ECO:0008006" key="5">
    <source>
        <dbReference type="Google" id="ProtNLM"/>
    </source>
</evidence>
<protein>
    <recommendedName>
        <fullName evidence="5">Protein rolling stone</fullName>
    </recommendedName>
</protein>
<feature type="transmembrane region" description="Helical" evidence="2">
    <location>
        <begin position="233"/>
        <end position="252"/>
    </location>
</feature>
<keyword evidence="2" id="KW-0812">Transmembrane</keyword>
<dbReference type="InterPro" id="IPR049352">
    <property type="entry name" value="Rost"/>
</dbReference>
<dbReference type="Pfam" id="PF21534">
    <property type="entry name" value="Rost"/>
    <property type="match status" value="1"/>
</dbReference>
<feature type="transmembrane region" description="Helical" evidence="2">
    <location>
        <begin position="47"/>
        <end position="69"/>
    </location>
</feature>
<gene>
    <name evidence="3" type="ORF">RRG08_052462</name>
</gene>
<feature type="region of interest" description="Disordered" evidence="1">
    <location>
        <begin position="161"/>
        <end position="180"/>
    </location>
</feature>
<sequence length="334" mass="38863">MYNLSSSYRSWSRNITMSFRAEFSLSKLGFQDTCRERFLTFHWRLPGIIYVFYRFALAAYTLTILIRDIKHSDNSLHHGLTWLAYLTEWTYIMLTVYFCYHAFVTLAVYNSCQGLKLKLLDNMDFTEHKYLFRELYVMPNGYQQANVTDDDPMDIIDRRVLSSGPDSNQTNQGSPDDDPMEIVEPSDKIPWYLSLLWILFSITSVFAFVVSIGFWTLLAPEIGVSYLVSEQNLQIHLINSILVLLELSLTAIPVRLLHAIYPFVYGMIYVLFALIYWSVDHKNVVYPFLDFGKSPGITAASILVIGFVVIPLLQLLIYGLYRLKLKLFHHFCWN</sequence>
<feature type="transmembrane region" description="Helical" evidence="2">
    <location>
        <begin position="259"/>
        <end position="279"/>
    </location>
</feature>
<name>A0AAE1E9H7_9GAST</name>
<feature type="transmembrane region" description="Helical" evidence="2">
    <location>
        <begin position="89"/>
        <end position="109"/>
    </location>
</feature>